<gene>
    <name evidence="1" type="ordered locus">Tph_c17490</name>
</gene>
<keyword evidence="2" id="KW-1185">Reference proteome</keyword>
<organism evidence="1 2">
    <name type="scientific">Thermacetogenium phaeum (strain ATCC BAA-254 / DSM 26808 / PB)</name>
    <dbReference type="NCBI Taxonomy" id="1089553"/>
    <lineage>
        <taxon>Bacteria</taxon>
        <taxon>Bacillati</taxon>
        <taxon>Bacillota</taxon>
        <taxon>Clostridia</taxon>
        <taxon>Thermoanaerobacterales</taxon>
        <taxon>Thermoanaerobacteraceae</taxon>
        <taxon>Thermacetogenium</taxon>
    </lineage>
</organism>
<sequence>MVLIGACFSCFGSLYNTKYNRLNELWRSTLRNDLDKDVVRLYLGLNDICEELKQTGWQEISLTRLYTVDAKLEQFLIFARLDTISELEHNTSPQDRVQIVTREFWNAGFSELPAIYQAMKCFRNSYVKPLIVLIKEDKQLTEEQLASWMWAKEQVCKIAEETAKIKRGSSEDYLKSDQSQLSAVRNAVKMSLALISRKPGI</sequence>
<proteinExistence type="predicted"/>
<evidence type="ECO:0000313" key="1">
    <source>
        <dbReference type="EMBL" id="AFV11952.1"/>
    </source>
</evidence>
<dbReference type="EMBL" id="CP003732">
    <property type="protein sequence ID" value="AFV11952.1"/>
    <property type="molecule type" value="Genomic_DNA"/>
</dbReference>
<dbReference type="HOGENOM" id="CLU_1359874_0_0_9"/>
<reference evidence="1 2" key="1">
    <citation type="journal article" date="2012" name="BMC Genomics">
        <title>Genome-guided analysis of physiological and morphological traits of the fermentative acetate oxidizer Thermacetogenium phaeum.</title>
        <authorList>
            <person name="Oehler D."/>
            <person name="Poehlein A."/>
            <person name="Leimbach A."/>
            <person name="Muller N."/>
            <person name="Daniel R."/>
            <person name="Gottschalk G."/>
            <person name="Schink B."/>
        </authorList>
    </citation>
    <scope>NUCLEOTIDE SEQUENCE [LARGE SCALE GENOMIC DNA]</scope>
    <source>
        <strain evidence="2">ATCC BAA-254 / DSM 26808 / PB</strain>
    </source>
</reference>
<protein>
    <submittedName>
        <fullName evidence="1">Uncharacterized protein</fullName>
    </submittedName>
</protein>
<dbReference type="KEGG" id="tpz:Tph_c17490"/>
<evidence type="ECO:0000313" key="2">
    <source>
        <dbReference type="Proteomes" id="UP000000467"/>
    </source>
</evidence>
<accession>K4LIR1</accession>
<dbReference type="AlphaFoldDB" id="K4LIR1"/>
<dbReference type="Proteomes" id="UP000000467">
    <property type="component" value="Chromosome"/>
</dbReference>
<name>K4LIR1_THEPS</name>